<feature type="compositionally biased region" description="Basic and acidic residues" evidence="1">
    <location>
        <begin position="21"/>
        <end position="37"/>
    </location>
</feature>
<dbReference type="InParanoid" id="A8P5L9"/>
<organism evidence="2 3">
    <name type="scientific">Coprinopsis cinerea (strain Okayama-7 / 130 / ATCC MYA-4618 / FGSC 9003)</name>
    <name type="common">Inky cap fungus</name>
    <name type="synonym">Hormographiella aspergillata</name>
    <dbReference type="NCBI Taxonomy" id="240176"/>
    <lineage>
        <taxon>Eukaryota</taxon>
        <taxon>Fungi</taxon>
        <taxon>Dikarya</taxon>
        <taxon>Basidiomycota</taxon>
        <taxon>Agaricomycotina</taxon>
        <taxon>Agaricomycetes</taxon>
        <taxon>Agaricomycetidae</taxon>
        <taxon>Agaricales</taxon>
        <taxon>Agaricineae</taxon>
        <taxon>Psathyrellaceae</taxon>
        <taxon>Coprinopsis</taxon>
    </lineage>
</organism>
<sequence length="357" mass="40209">MPKHTSTTTTKAARTAASTRPSKEDAKAKAAAKADRKQAWEKHCKQNYWRVNYSFRQPSWIEAITAGCAAKLDGVSPQLKKFELDTLPHEQGISKAGYSMKMYNPEDVRKLIREREAFFDLDKPLPGGKTTVSQAQAPALSVPQLEAAAPVEGPFAARLKAEGAVIRRDYKPPQGVSEEDPEPKDIIWEGKNVWGNFGIEEEDACLLYCLKPKHLDPIRGTSVWFDLQTVAVRALEVHGGVRKHNEIVMKKIKKDMKAIEALESERNGYQDRKPLRKFSPALRKFLVDHEGVGKLGLSSEPDTDEEKKRIVLQYAPLVKIPLEGFRHDWYKGNQFFSEDWDAPLALMVDSGVGQIDW</sequence>
<name>A8P5L9_COPC7</name>
<evidence type="ECO:0000256" key="1">
    <source>
        <dbReference type="SAM" id="MobiDB-lite"/>
    </source>
</evidence>
<feature type="region of interest" description="Disordered" evidence="1">
    <location>
        <begin position="1"/>
        <end position="37"/>
    </location>
</feature>
<dbReference type="GeneID" id="6015570"/>
<evidence type="ECO:0000313" key="3">
    <source>
        <dbReference type="Proteomes" id="UP000001861"/>
    </source>
</evidence>
<feature type="compositionally biased region" description="Low complexity" evidence="1">
    <location>
        <begin position="1"/>
        <end position="20"/>
    </location>
</feature>
<reference evidence="2 3" key="1">
    <citation type="journal article" date="2010" name="Proc. Natl. Acad. Sci. U.S.A.">
        <title>Insights into evolution of multicellular fungi from the assembled chromosomes of the mushroom Coprinopsis cinerea (Coprinus cinereus).</title>
        <authorList>
            <person name="Stajich J.E."/>
            <person name="Wilke S.K."/>
            <person name="Ahren D."/>
            <person name="Au C.H."/>
            <person name="Birren B.W."/>
            <person name="Borodovsky M."/>
            <person name="Burns C."/>
            <person name="Canback B."/>
            <person name="Casselton L.A."/>
            <person name="Cheng C.K."/>
            <person name="Deng J."/>
            <person name="Dietrich F.S."/>
            <person name="Fargo D.C."/>
            <person name="Farman M.L."/>
            <person name="Gathman A.C."/>
            <person name="Goldberg J."/>
            <person name="Guigo R."/>
            <person name="Hoegger P.J."/>
            <person name="Hooker J.B."/>
            <person name="Huggins A."/>
            <person name="James T.Y."/>
            <person name="Kamada T."/>
            <person name="Kilaru S."/>
            <person name="Kodira C."/>
            <person name="Kues U."/>
            <person name="Kupfer D."/>
            <person name="Kwan H.S."/>
            <person name="Lomsadze A."/>
            <person name="Li W."/>
            <person name="Lilly W.W."/>
            <person name="Ma L.J."/>
            <person name="Mackey A.J."/>
            <person name="Manning G."/>
            <person name="Martin F."/>
            <person name="Muraguchi H."/>
            <person name="Natvig D.O."/>
            <person name="Palmerini H."/>
            <person name="Ramesh M.A."/>
            <person name="Rehmeyer C.J."/>
            <person name="Roe B.A."/>
            <person name="Shenoy N."/>
            <person name="Stanke M."/>
            <person name="Ter-Hovhannisyan V."/>
            <person name="Tunlid A."/>
            <person name="Velagapudi R."/>
            <person name="Vision T.J."/>
            <person name="Zeng Q."/>
            <person name="Zolan M.E."/>
            <person name="Pukkila P.J."/>
        </authorList>
    </citation>
    <scope>NUCLEOTIDE SEQUENCE [LARGE SCALE GENOMIC DNA]</scope>
    <source>
        <strain evidence="3">Okayama-7 / 130 / ATCC MYA-4618 / FGSC 9003</strain>
    </source>
</reference>
<dbReference type="OMA" id="PYETCAP"/>
<comment type="caution">
    <text evidence="2">The sequence shown here is derived from an EMBL/GenBank/DDBJ whole genome shotgun (WGS) entry which is preliminary data.</text>
</comment>
<accession>A8P5L9</accession>
<dbReference type="eggNOG" id="ENOG502RBPC">
    <property type="taxonomic scope" value="Eukaryota"/>
</dbReference>
<evidence type="ECO:0000313" key="2">
    <source>
        <dbReference type="EMBL" id="EAU82905.1"/>
    </source>
</evidence>
<gene>
    <name evidence="2" type="ORF">CC1G_05527</name>
</gene>
<proteinExistence type="predicted"/>
<dbReference type="KEGG" id="cci:CC1G_05527"/>
<dbReference type="RefSeq" id="XP_001838974.1">
    <property type="nucleotide sequence ID" value="XM_001838922.2"/>
</dbReference>
<protein>
    <submittedName>
        <fullName evidence="2">Uncharacterized protein</fullName>
    </submittedName>
</protein>
<keyword evidence="3" id="KW-1185">Reference proteome</keyword>
<dbReference type="AlphaFoldDB" id="A8P5L9"/>
<dbReference type="EMBL" id="AACS02000011">
    <property type="protein sequence ID" value="EAU82905.1"/>
    <property type="molecule type" value="Genomic_DNA"/>
</dbReference>
<dbReference type="Proteomes" id="UP000001861">
    <property type="component" value="Unassembled WGS sequence"/>
</dbReference>
<dbReference type="VEuPathDB" id="FungiDB:CC1G_05527"/>
<dbReference type="OrthoDB" id="3004196at2759"/>